<evidence type="ECO:0000256" key="5">
    <source>
        <dbReference type="PROSITE-ProRule" id="PRU00284"/>
    </source>
</evidence>
<feature type="domain" description="HAMP" evidence="11">
    <location>
        <begin position="344"/>
        <end position="397"/>
    </location>
</feature>
<evidence type="ECO:0000256" key="1">
    <source>
        <dbReference type="ARBA" id="ARBA00004429"/>
    </source>
</evidence>
<comment type="subcellular location">
    <subcellularLocation>
        <location evidence="1">Cell inner membrane</location>
        <topology evidence="1">Multi-pass membrane protein</topology>
    </subcellularLocation>
</comment>
<comment type="caution">
    <text evidence="12">The sequence shown here is derived from an EMBL/GenBank/DDBJ whole genome shotgun (WGS) entry which is preliminary data.</text>
</comment>
<dbReference type="InterPro" id="IPR000727">
    <property type="entry name" value="T_SNARE_dom"/>
</dbReference>
<keyword evidence="3 5" id="KW-0807">Transducer</keyword>
<accession>A0ABS6H4X0</accession>
<dbReference type="RefSeq" id="WP_216874314.1">
    <property type="nucleotide sequence ID" value="NZ_JAERQM010000002.1"/>
</dbReference>
<sequence>MRIKTLFTLAMLGIASVGAAVGGFMAHDQWQRSRGAAQASGLTEAAAGLLRLTEKLVIERGNWVIRMHSAAPADAALLTRLSAIEASTDEALAAALTGLHHAGDAALEAHMRRIEAMPATLTTLRAATRSAALLPMAERTAAARARPQQVYDGLLTEITAALDASHRGIAGLGEGLETLVQAARMVWDLRDAGSRQIVAIATARGNARALTPAELETIAGAGRVLETGWRQVRQLAGLVGNPPGLASAIESVERRFFGEAAGKVRELVAAGRVGGTYPMDGDAFTAFATPSLQILLEVRDAALAEAAGLAAAKQQAANATLALELVVIGLVGLLLAGLSLLLVRRVVVPMVQLTSTVQALAQGDNAVTVPCRGRADEVGHMAEAVEVLRQNAEAARQAAAAAVAEQESKMRRAEATQALVERFETEVTTVLEAVAGAAAPLDATADRLGRAAGEAREQAEGMAMAAGAASENVQTVAASAEELASSIAEVARQIADSARIAQRAAVDARTTDAAMGGLAEVASRIGDVVGLIQSIAGQTNLLALNATIEAARAGDAGKGFAVVAGEVKALAAQTAKATEQIGAQISAMQAETGRAVEAIRGIGRTIEDLAQIATQVAAAAEEQSSATQEIGRAVAQAATGTDQVTRRTAEVMQGAEATAAATGGLRDASAGLSRQADALRGQVTGFLTAIRAA</sequence>
<organism evidence="12 13">
    <name type="scientific">Falsiroseomonas oleicola</name>
    <dbReference type="NCBI Taxonomy" id="2801474"/>
    <lineage>
        <taxon>Bacteria</taxon>
        <taxon>Pseudomonadati</taxon>
        <taxon>Pseudomonadota</taxon>
        <taxon>Alphaproteobacteria</taxon>
        <taxon>Acetobacterales</taxon>
        <taxon>Roseomonadaceae</taxon>
        <taxon>Falsiroseomonas</taxon>
    </lineage>
</organism>
<evidence type="ECO:0000256" key="8">
    <source>
        <dbReference type="SAM" id="SignalP"/>
    </source>
</evidence>
<dbReference type="Proteomes" id="UP000689967">
    <property type="component" value="Unassembled WGS sequence"/>
</dbReference>
<dbReference type="PANTHER" id="PTHR32089:SF112">
    <property type="entry name" value="LYSOZYME-LIKE PROTEIN-RELATED"/>
    <property type="match status" value="1"/>
</dbReference>
<dbReference type="PANTHER" id="PTHR32089">
    <property type="entry name" value="METHYL-ACCEPTING CHEMOTAXIS PROTEIN MCPB"/>
    <property type="match status" value="1"/>
</dbReference>
<keyword evidence="7" id="KW-0472">Membrane</keyword>
<dbReference type="CDD" id="cd06225">
    <property type="entry name" value="HAMP"/>
    <property type="match status" value="1"/>
</dbReference>
<protein>
    <submittedName>
        <fullName evidence="12">HAMP domain-containing protein</fullName>
    </submittedName>
</protein>
<keyword evidence="7" id="KW-0812">Transmembrane</keyword>
<evidence type="ECO:0000256" key="2">
    <source>
        <dbReference type="ARBA" id="ARBA00022519"/>
    </source>
</evidence>
<keyword evidence="7" id="KW-1133">Transmembrane helix</keyword>
<feature type="transmembrane region" description="Helical" evidence="7">
    <location>
        <begin position="321"/>
        <end position="343"/>
    </location>
</feature>
<evidence type="ECO:0000256" key="6">
    <source>
        <dbReference type="SAM" id="Coils"/>
    </source>
</evidence>
<evidence type="ECO:0000256" key="3">
    <source>
        <dbReference type="ARBA" id="ARBA00023224"/>
    </source>
</evidence>
<evidence type="ECO:0000259" key="9">
    <source>
        <dbReference type="PROSITE" id="PS50111"/>
    </source>
</evidence>
<dbReference type="Pfam" id="PF00015">
    <property type="entry name" value="MCPsignal"/>
    <property type="match status" value="1"/>
</dbReference>
<comment type="similarity">
    <text evidence="4">Belongs to the methyl-accepting chemotaxis (MCP) protein family.</text>
</comment>
<proteinExistence type="inferred from homology"/>
<evidence type="ECO:0000313" key="12">
    <source>
        <dbReference type="EMBL" id="MBU8543724.1"/>
    </source>
</evidence>
<keyword evidence="13" id="KW-1185">Reference proteome</keyword>
<evidence type="ECO:0000259" key="11">
    <source>
        <dbReference type="PROSITE" id="PS50885"/>
    </source>
</evidence>
<evidence type="ECO:0000259" key="10">
    <source>
        <dbReference type="PROSITE" id="PS50192"/>
    </source>
</evidence>
<dbReference type="EMBL" id="JAERQM010000002">
    <property type="protein sequence ID" value="MBU8543724.1"/>
    <property type="molecule type" value="Genomic_DNA"/>
</dbReference>
<feature type="domain" description="Methyl-accepting transducer" evidence="9">
    <location>
        <begin position="437"/>
        <end position="659"/>
    </location>
</feature>
<dbReference type="InterPro" id="IPR004089">
    <property type="entry name" value="MCPsignal_dom"/>
</dbReference>
<keyword evidence="2" id="KW-0997">Cell inner membrane</keyword>
<dbReference type="SMART" id="SM00304">
    <property type="entry name" value="HAMP"/>
    <property type="match status" value="1"/>
</dbReference>
<keyword evidence="2" id="KW-1003">Cell membrane</keyword>
<reference evidence="12 13" key="1">
    <citation type="submission" date="2021-01" db="EMBL/GenBank/DDBJ databases">
        <title>Roseomonas sp. nov, a bacterium isolated from an oil production mixture in Yumen Oilfield.</title>
        <authorList>
            <person name="Wu D."/>
        </authorList>
    </citation>
    <scope>NUCLEOTIDE SEQUENCE [LARGE SCALE GENOMIC DNA]</scope>
    <source>
        <strain evidence="12 13">ROY-5-3</strain>
    </source>
</reference>
<feature type="domain" description="T-SNARE coiled-coil homology" evidence="10">
    <location>
        <begin position="589"/>
        <end position="651"/>
    </location>
</feature>
<dbReference type="Pfam" id="PF00672">
    <property type="entry name" value="HAMP"/>
    <property type="match status" value="1"/>
</dbReference>
<name>A0ABS6H4X0_9PROT</name>
<dbReference type="PROSITE" id="PS50192">
    <property type="entry name" value="T_SNARE"/>
    <property type="match status" value="1"/>
</dbReference>
<dbReference type="PROSITE" id="PS50111">
    <property type="entry name" value="CHEMOTAXIS_TRANSDUC_2"/>
    <property type="match status" value="1"/>
</dbReference>
<dbReference type="PROSITE" id="PS50885">
    <property type="entry name" value="HAMP"/>
    <property type="match status" value="1"/>
</dbReference>
<evidence type="ECO:0000256" key="7">
    <source>
        <dbReference type="SAM" id="Phobius"/>
    </source>
</evidence>
<dbReference type="InterPro" id="IPR003660">
    <property type="entry name" value="HAMP_dom"/>
</dbReference>
<evidence type="ECO:0000313" key="13">
    <source>
        <dbReference type="Proteomes" id="UP000689967"/>
    </source>
</evidence>
<feature type="chain" id="PRO_5045837347" evidence="8">
    <location>
        <begin position="20"/>
        <end position="693"/>
    </location>
</feature>
<dbReference type="SMART" id="SM00283">
    <property type="entry name" value="MA"/>
    <property type="match status" value="1"/>
</dbReference>
<feature type="signal peptide" evidence="8">
    <location>
        <begin position="1"/>
        <end position="19"/>
    </location>
</feature>
<keyword evidence="8" id="KW-0732">Signal</keyword>
<keyword evidence="6" id="KW-0175">Coiled coil</keyword>
<gene>
    <name evidence="12" type="ORF">JJQ90_08400</name>
</gene>
<evidence type="ECO:0000256" key="4">
    <source>
        <dbReference type="ARBA" id="ARBA00029447"/>
    </source>
</evidence>
<feature type="coiled-coil region" evidence="6">
    <location>
        <begin position="385"/>
        <end position="416"/>
    </location>
</feature>